<proteinExistence type="inferred from homology"/>
<dbReference type="RefSeq" id="WP_188661878.1">
    <property type="nucleotide sequence ID" value="NZ_BMKC01000001.1"/>
</dbReference>
<name>A0ABQ1HEE4_9GAMM</name>
<feature type="binding site" evidence="3">
    <location>
        <begin position="249"/>
        <end position="254"/>
    </location>
    <ligand>
        <name>Mo-bis(molybdopterin guanine dinucleotide)</name>
        <dbReference type="ChEBI" id="CHEBI:60539"/>
    </ligand>
</feature>
<comment type="caution">
    <text evidence="5">The sequence shown here is derived from an EMBL/GenBank/DDBJ whole genome shotgun (WGS) entry which is preliminary data.</text>
</comment>
<keyword evidence="2 3" id="KW-0501">Molybdenum cofactor biosynthesis</keyword>
<dbReference type="Gene3D" id="3.10.20.10">
    <property type="match status" value="1"/>
</dbReference>
<feature type="active site" description="Cysteine persulfide intermediate" evidence="3">
    <location>
        <position position="110"/>
    </location>
</feature>
<dbReference type="InterPro" id="IPR003786">
    <property type="entry name" value="FdhD"/>
</dbReference>
<gene>
    <name evidence="3 5" type="primary">fdhD</name>
    <name evidence="5" type="ORF">GCM10011521_09930</name>
</gene>
<dbReference type="PANTHER" id="PTHR30592">
    <property type="entry name" value="FORMATE DEHYDROGENASE"/>
    <property type="match status" value="1"/>
</dbReference>
<evidence type="ECO:0000256" key="1">
    <source>
        <dbReference type="ARBA" id="ARBA00022490"/>
    </source>
</evidence>
<dbReference type="InterPro" id="IPR016193">
    <property type="entry name" value="Cytidine_deaminase-like"/>
</dbReference>
<dbReference type="Gene3D" id="3.40.140.10">
    <property type="entry name" value="Cytidine Deaminase, domain 2"/>
    <property type="match status" value="1"/>
</dbReference>
<evidence type="ECO:0000256" key="4">
    <source>
        <dbReference type="SAM" id="MobiDB-lite"/>
    </source>
</evidence>
<comment type="similarity">
    <text evidence="3">Belongs to the FdhD family.</text>
</comment>
<feature type="region of interest" description="Disordered" evidence="4">
    <location>
        <begin position="1"/>
        <end position="29"/>
    </location>
</feature>
<feature type="compositionally biased region" description="Basic and acidic residues" evidence="4">
    <location>
        <begin position="1"/>
        <end position="16"/>
    </location>
</feature>
<keyword evidence="6" id="KW-1185">Reference proteome</keyword>
<dbReference type="PANTHER" id="PTHR30592:SF1">
    <property type="entry name" value="SULFUR CARRIER PROTEIN FDHD"/>
    <property type="match status" value="1"/>
</dbReference>
<evidence type="ECO:0000313" key="6">
    <source>
        <dbReference type="Proteomes" id="UP000623419"/>
    </source>
</evidence>
<dbReference type="EMBL" id="BMKC01000001">
    <property type="protein sequence ID" value="GGA73820.1"/>
    <property type="molecule type" value="Genomic_DNA"/>
</dbReference>
<evidence type="ECO:0000313" key="5">
    <source>
        <dbReference type="EMBL" id="GGA73820.1"/>
    </source>
</evidence>
<comment type="subcellular location">
    <subcellularLocation>
        <location evidence="3">Cytoplasm</location>
    </subcellularLocation>
</comment>
<accession>A0ABQ1HEE4</accession>
<dbReference type="HAMAP" id="MF_00187">
    <property type="entry name" value="FdhD"/>
    <property type="match status" value="1"/>
</dbReference>
<dbReference type="SUPFAM" id="SSF53927">
    <property type="entry name" value="Cytidine deaminase-like"/>
    <property type="match status" value="1"/>
</dbReference>
<keyword evidence="1 3" id="KW-0963">Cytoplasm</keyword>
<reference evidence="6" key="1">
    <citation type="journal article" date="2019" name="Int. J. Syst. Evol. Microbiol.">
        <title>The Global Catalogue of Microorganisms (GCM) 10K type strain sequencing project: providing services to taxonomists for standard genome sequencing and annotation.</title>
        <authorList>
            <consortium name="The Broad Institute Genomics Platform"/>
            <consortium name="The Broad Institute Genome Sequencing Center for Infectious Disease"/>
            <person name="Wu L."/>
            <person name="Ma J."/>
        </authorList>
    </citation>
    <scope>NUCLEOTIDE SEQUENCE [LARGE SCALE GENOMIC DNA]</scope>
    <source>
        <strain evidence="6">CGMCC 1.15905</strain>
    </source>
</reference>
<dbReference type="Pfam" id="PF02634">
    <property type="entry name" value="FdhD-NarQ"/>
    <property type="match status" value="1"/>
</dbReference>
<sequence>MSEAGRRREGLAERSVLDLQGGQVSPRQDQLAEEVPVALEFDGVPYAVMMVSPGDLEDFAHGFSLTELGLGTDDLLGIEVQPELEGWRIRIGTREPQAFQARHLLGRSGCGLCGSRDLEHVLRRPGLVGQGPVISAGALETALHALQRRQPMNAATGGLHAAAWCDVAGRLQLVREDIGRHNALDKLVGAMQGQSLSTTDGFAVITSRASYEIAMKAAAAGITLIAAVSAPTALAVDLARACGLTLVGFARPGRQVLYSHPQRFEGAGPA</sequence>
<organism evidence="5 6">
    <name type="scientific">Arenimonas soli</name>
    <dbReference type="NCBI Taxonomy" id="2269504"/>
    <lineage>
        <taxon>Bacteria</taxon>
        <taxon>Pseudomonadati</taxon>
        <taxon>Pseudomonadota</taxon>
        <taxon>Gammaproteobacteria</taxon>
        <taxon>Lysobacterales</taxon>
        <taxon>Lysobacteraceae</taxon>
        <taxon>Arenimonas</taxon>
    </lineage>
</organism>
<protein>
    <recommendedName>
        <fullName evidence="3">Sulfur carrier protein FdhD</fullName>
    </recommendedName>
</protein>
<dbReference type="PIRSF" id="PIRSF015626">
    <property type="entry name" value="FdhD"/>
    <property type="match status" value="1"/>
</dbReference>
<comment type="function">
    <text evidence="3">Required for formate dehydrogenase (FDH) activity. Acts as a sulfur carrier protein that transfers sulfur from IscS to the molybdenum cofactor prior to its insertion into FDH.</text>
</comment>
<dbReference type="NCBIfam" id="TIGR00129">
    <property type="entry name" value="fdhD_narQ"/>
    <property type="match status" value="1"/>
</dbReference>
<evidence type="ECO:0000256" key="2">
    <source>
        <dbReference type="ARBA" id="ARBA00023150"/>
    </source>
</evidence>
<dbReference type="Proteomes" id="UP000623419">
    <property type="component" value="Unassembled WGS sequence"/>
</dbReference>
<evidence type="ECO:0000256" key="3">
    <source>
        <dbReference type="HAMAP-Rule" id="MF_00187"/>
    </source>
</evidence>